<reference evidence="4" key="1">
    <citation type="submission" date="2016-07" db="EMBL/GenBank/DDBJ databases">
        <title>Phaeobacter portensis sp. nov., a tropodithietic acid producing bacterium isolated from a German harbor.</title>
        <authorList>
            <person name="Freese H.M."/>
            <person name="Bunk B."/>
            <person name="Breider S."/>
            <person name="Brinkhoff T."/>
        </authorList>
    </citation>
    <scope>NUCLEOTIDE SEQUENCE [LARGE SCALE GENOMIC DNA]</scope>
    <source>
        <strain evidence="4">P97</strain>
    </source>
</reference>
<gene>
    <name evidence="3" type="ORF">PhaeoP97_00857</name>
</gene>
<keyword evidence="2" id="KW-0812">Transmembrane</keyword>
<evidence type="ECO:0000256" key="2">
    <source>
        <dbReference type="SAM" id="Phobius"/>
    </source>
</evidence>
<accession>A0A1L3I2F4</accession>
<evidence type="ECO:0000313" key="4">
    <source>
        <dbReference type="Proteomes" id="UP000183859"/>
    </source>
</evidence>
<sequence>MVICGGGEQFPPLGHGNTVAAQSVGPGAPQERRASERKLHDSVEMNVDTSRRYKAARSWTPRPGYGLPHAGLVFTVLLVYPAGVSTALLGAVGSH</sequence>
<organism evidence="3 4">
    <name type="scientific">Phaeobacter porticola</name>
    <dbReference type="NCBI Taxonomy" id="1844006"/>
    <lineage>
        <taxon>Bacteria</taxon>
        <taxon>Pseudomonadati</taxon>
        <taxon>Pseudomonadota</taxon>
        <taxon>Alphaproteobacteria</taxon>
        <taxon>Rhodobacterales</taxon>
        <taxon>Roseobacteraceae</taxon>
        <taxon>Phaeobacter</taxon>
    </lineage>
</organism>
<dbReference type="EMBL" id="CP016364">
    <property type="protein sequence ID" value="APG46290.1"/>
    <property type="molecule type" value="Genomic_DNA"/>
</dbReference>
<dbReference type="STRING" id="1844006.PhaeoP97_00857"/>
<feature type="compositionally biased region" description="Basic and acidic residues" evidence="1">
    <location>
        <begin position="30"/>
        <end position="43"/>
    </location>
</feature>
<dbReference type="AlphaFoldDB" id="A0A1L3I2F4"/>
<evidence type="ECO:0000256" key="1">
    <source>
        <dbReference type="SAM" id="MobiDB-lite"/>
    </source>
</evidence>
<keyword evidence="2" id="KW-0472">Membrane</keyword>
<keyword evidence="4" id="KW-1185">Reference proteome</keyword>
<protein>
    <submittedName>
        <fullName evidence="3">Uncharacterized protein</fullName>
    </submittedName>
</protein>
<dbReference type="Proteomes" id="UP000183859">
    <property type="component" value="Chromosome"/>
</dbReference>
<dbReference type="KEGG" id="php:PhaeoP97_00857"/>
<name>A0A1L3I2F4_9RHOB</name>
<feature type="transmembrane region" description="Helical" evidence="2">
    <location>
        <begin position="70"/>
        <end position="92"/>
    </location>
</feature>
<feature type="region of interest" description="Disordered" evidence="1">
    <location>
        <begin position="14"/>
        <end position="47"/>
    </location>
</feature>
<keyword evidence="2" id="KW-1133">Transmembrane helix</keyword>
<proteinExistence type="predicted"/>
<evidence type="ECO:0000313" key="3">
    <source>
        <dbReference type="EMBL" id="APG46290.1"/>
    </source>
</evidence>